<evidence type="ECO:0000313" key="6">
    <source>
        <dbReference type="Proteomes" id="UP000187735"/>
    </source>
</evidence>
<dbReference type="Pfam" id="PF13676">
    <property type="entry name" value="TIR_2"/>
    <property type="match status" value="1"/>
</dbReference>
<keyword evidence="1 3" id="KW-0853">WD repeat</keyword>
<dbReference type="PANTHER" id="PTHR19848:SF8">
    <property type="entry name" value="F-BOX AND WD REPEAT DOMAIN CONTAINING 7"/>
    <property type="match status" value="1"/>
</dbReference>
<dbReference type="InterPro" id="IPR025375">
    <property type="entry name" value="DUF4365"/>
</dbReference>
<dbReference type="Pfam" id="PF00071">
    <property type="entry name" value="Ras"/>
    <property type="match status" value="1"/>
</dbReference>
<proteinExistence type="predicted"/>
<dbReference type="PRINTS" id="PR00320">
    <property type="entry name" value="GPROTEINBRPT"/>
</dbReference>
<dbReference type="PROSITE" id="PS51419">
    <property type="entry name" value="RAB"/>
    <property type="match status" value="1"/>
</dbReference>
<feature type="repeat" description="WD" evidence="3">
    <location>
        <begin position="533"/>
        <end position="574"/>
    </location>
</feature>
<dbReference type="SUPFAM" id="SSF52540">
    <property type="entry name" value="P-loop containing nucleoside triphosphate hydrolases"/>
    <property type="match status" value="1"/>
</dbReference>
<dbReference type="Gene3D" id="3.40.50.300">
    <property type="entry name" value="P-loop containing nucleotide triphosphate hydrolases"/>
    <property type="match status" value="1"/>
</dbReference>
<feature type="repeat" description="WD" evidence="3">
    <location>
        <begin position="658"/>
        <end position="699"/>
    </location>
</feature>
<feature type="domain" description="TIR" evidence="4">
    <location>
        <begin position="8"/>
        <end position="154"/>
    </location>
</feature>
<dbReference type="Pfam" id="PF14280">
    <property type="entry name" value="DUF4365"/>
    <property type="match status" value="1"/>
</dbReference>
<dbReference type="PROSITE" id="PS00675">
    <property type="entry name" value="SIGMA54_INTERACT_1"/>
    <property type="match status" value="1"/>
</dbReference>
<dbReference type="InterPro" id="IPR025662">
    <property type="entry name" value="Sigma_54_int_dom_ATP-bd_1"/>
</dbReference>
<evidence type="ECO:0000256" key="1">
    <source>
        <dbReference type="ARBA" id="ARBA00022574"/>
    </source>
</evidence>
<dbReference type="SUPFAM" id="SSF50978">
    <property type="entry name" value="WD40 repeat-like"/>
    <property type="match status" value="1"/>
</dbReference>
<dbReference type="SMART" id="SM00320">
    <property type="entry name" value="WD40"/>
    <property type="match status" value="14"/>
</dbReference>
<sequence length="1401" mass="154575">MPTAPESFQYDAFLSYSSEDSAIVHPLAEKLRHAGLKVWLDATEIPAGGDIFAAIEIGLQQSRVCVACMSPAYFASQWTQLERNTSTFRDPMNVQRRFVPLLLKECDIPDTVRRLKYLDFRQQTEEAFEQIMADFTQPEAPPQDELALFESKALSLGHTEPVTSVAISNDGSRAVSGSGDLTVRVWNLNSGHCTATLEGHSGYVTSVAISNDGSRALSGSEDASVRIWDLHSGHCTATLKGHSEAVRSVATSHDGSRALSGSDDKTVRVWDLNSAQCTATLEGHSEAVRSVAINHDGSRALSGSDDKTIRVWDLKSGQAMATLKGHSEVVRSVAISRDGSRALSGSDDKTIRVWDLNSGHRTTTLEGHSGRLRSVAISSDGCHALSGSSDNAVRVWDLKSGQCTAALEGHSDFVMSVAISNDGSRAISGSTDTTVRVWDLHSGQCEEILKGHSRYVRSMVISHDGSRALSGSEDNTVRIWDLNSGHCTATLEGQADTVWSVAISRDGSRALSGSEDRTVRVWDLNSGRCTAKLEGHSRFVRSVAISSDGSRAISASGDNTVRVWDLNTGQNMATLEGHSDVVWSVAISSDGSRAISASGERVRVWDLNSSQCKATLEAHSDLVTSVAISNDGSLALSGSLDKTVCVWDLNAGQRTATFEGHSDAVRSVAISNDGSRGLSGSQDKTIRVWDLNSGQCKATLAGHSGPVWSVAMSSDGNVLYSVATNGVLRIWSPDTDYPKQIVEPGRKYTNAKVVLVGDSGVGKSGLAHRLIEDKFVETHSTHGMHVWRIDLPVPDDDDTEREALLWDLAGQPDYRLIHQLFLDETTLALILIDPQQDDPFAPAIDWCRVLENCVKSKCVRLLIAARIDVGTTKVGQAKINRFLQDFHVAEYLGTSARRGDNCSDRQAEGPSSLKQRIAHHIPWSSMPYTSTPKQLAVLKNAVLDMTELDDVRLLRFNELYQRLQQQKPKVRLDPQLVRDAASLLSNHGLVMPLAFGDLVLLRPNLLNGYCSSVINAARANKDEIGSVVEDEIYGGCIDFSQVDRLEDKDEQLLLRAMVQTLLEKSLCLKEQIDGRPHLIFPSQYRRERTYPTDPQVFVSYTFTGELQSIYTTLVVRLWYSREFDNQELWKDAAEFRTHDGGLAGFLMNRLGDGAATLCVFFDDNVTEQQKAIFLEFIHQHLKKYSSDLQRDRRYVCLECGEPVANAKAVRIRLAKGLDQIGCQFCDESVPLVDSIEATLASDPVARKVLEMDETAGIELSNQALEQILIGHMLTICGNANQIFRPTVMADYGIDGEVEFRDTQGNASGRKIYVQLKCGGSHLRHRKHDDNEVFDAETRHLEYWVNQPVDVYLVIRDAEKKIRWMNVSQYLRDREDKKSRQIIFGGNQLDTEELWLARDRHL</sequence>
<name>A0A1P8WRT6_9PLAN</name>
<dbReference type="GO" id="GO:0003924">
    <property type="term" value="F:GTPase activity"/>
    <property type="evidence" value="ECO:0007669"/>
    <property type="project" value="InterPro"/>
</dbReference>
<feature type="repeat" description="WD" evidence="3">
    <location>
        <begin position="197"/>
        <end position="238"/>
    </location>
</feature>
<evidence type="ECO:0000256" key="2">
    <source>
        <dbReference type="ARBA" id="ARBA00022737"/>
    </source>
</evidence>
<dbReference type="InterPro" id="IPR000157">
    <property type="entry name" value="TIR_dom"/>
</dbReference>
<feature type="repeat" description="WD" evidence="3">
    <location>
        <begin position="616"/>
        <end position="657"/>
    </location>
</feature>
<dbReference type="InterPro" id="IPR036322">
    <property type="entry name" value="WD40_repeat_dom_sf"/>
</dbReference>
<dbReference type="SUPFAM" id="SSF52200">
    <property type="entry name" value="Toll/Interleukin receptor TIR domain"/>
    <property type="match status" value="1"/>
</dbReference>
<dbReference type="SMART" id="SM00255">
    <property type="entry name" value="TIR"/>
    <property type="match status" value="1"/>
</dbReference>
<feature type="repeat" description="WD" evidence="3">
    <location>
        <begin position="239"/>
        <end position="280"/>
    </location>
</feature>
<dbReference type="InterPro" id="IPR001680">
    <property type="entry name" value="WD40_rpt"/>
</dbReference>
<feature type="repeat" description="WD" evidence="3">
    <location>
        <begin position="407"/>
        <end position="448"/>
    </location>
</feature>
<gene>
    <name evidence="5" type="ORF">Fuma_06421</name>
</gene>
<evidence type="ECO:0000256" key="3">
    <source>
        <dbReference type="PROSITE-ProRule" id="PRU00221"/>
    </source>
</evidence>
<dbReference type="RefSeq" id="WP_077027722.1">
    <property type="nucleotide sequence ID" value="NZ_CP017641.1"/>
</dbReference>
<dbReference type="PANTHER" id="PTHR19848">
    <property type="entry name" value="WD40 REPEAT PROTEIN"/>
    <property type="match status" value="1"/>
</dbReference>
<dbReference type="SMART" id="SM00175">
    <property type="entry name" value="RAB"/>
    <property type="match status" value="1"/>
</dbReference>
<dbReference type="SUPFAM" id="SSF50998">
    <property type="entry name" value="Quinoprotein alcohol dehydrogenase-like"/>
    <property type="match status" value="1"/>
</dbReference>
<feature type="repeat" description="WD" evidence="3">
    <location>
        <begin position="449"/>
        <end position="490"/>
    </location>
</feature>
<reference evidence="5 6" key="1">
    <citation type="journal article" date="2016" name="Front. Microbiol.">
        <title>Fuerstia marisgermanicae gen. nov., sp. nov., an Unusual Member of the Phylum Planctomycetes from the German Wadden Sea.</title>
        <authorList>
            <person name="Kohn T."/>
            <person name="Heuer A."/>
            <person name="Jogler M."/>
            <person name="Vollmers J."/>
            <person name="Boedeker C."/>
            <person name="Bunk B."/>
            <person name="Rast P."/>
            <person name="Borchert D."/>
            <person name="Glockner I."/>
            <person name="Freese H.M."/>
            <person name="Klenk H.P."/>
            <person name="Overmann J."/>
            <person name="Kaster A.K."/>
            <person name="Rohde M."/>
            <person name="Wiegand S."/>
            <person name="Jogler C."/>
        </authorList>
    </citation>
    <scope>NUCLEOTIDE SEQUENCE [LARGE SCALE GENOMIC DNA]</scope>
    <source>
        <strain evidence="5 6">NH11</strain>
    </source>
</reference>
<dbReference type="InterPro" id="IPR020472">
    <property type="entry name" value="WD40_PAC1"/>
</dbReference>
<dbReference type="InterPro" id="IPR027417">
    <property type="entry name" value="P-loop_NTPase"/>
</dbReference>
<dbReference type="Gene3D" id="2.130.10.10">
    <property type="entry name" value="YVTN repeat-like/Quinoprotein amine dehydrogenase"/>
    <property type="match status" value="6"/>
</dbReference>
<dbReference type="OrthoDB" id="500858at2"/>
<dbReference type="GO" id="GO:0007165">
    <property type="term" value="P:signal transduction"/>
    <property type="evidence" value="ECO:0007669"/>
    <property type="project" value="InterPro"/>
</dbReference>
<feature type="repeat" description="WD" evidence="3">
    <location>
        <begin position="155"/>
        <end position="196"/>
    </location>
</feature>
<dbReference type="PRINTS" id="PR00449">
    <property type="entry name" value="RASTRNSFRMNG"/>
</dbReference>
<feature type="repeat" description="WD" evidence="3">
    <location>
        <begin position="700"/>
        <end position="732"/>
    </location>
</feature>
<accession>A0A1P8WRT6</accession>
<dbReference type="PROSITE" id="PS00678">
    <property type="entry name" value="WD_REPEATS_1"/>
    <property type="match status" value="11"/>
</dbReference>
<keyword evidence="6" id="KW-1185">Reference proteome</keyword>
<dbReference type="GO" id="GO:0005525">
    <property type="term" value="F:GTP binding"/>
    <property type="evidence" value="ECO:0007669"/>
    <property type="project" value="InterPro"/>
</dbReference>
<dbReference type="InterPro" id="IPR015943">
    <property type="entry name" value="WD40/YVTN_repeat-like_dom_sf"/>
</dbReference>
<dbReference type="CDD" id="cd00200">
    <property type="entry name" value="WD40"/>
    <property type="match status" value="2"/>
</dbReference>
<evidence type="ECO:0000313" key="5">
    <source>
        <dbReference type="EMBL" id="APZ96748.1"/>
    </source>
</evidence>
<dbReference type="PROSITE" id="PS50294">
    <property type="entry name" value="WD_REPEATS_REGION"/>
    <property type="match status" value="13"/>
</dbReference>
<evidence type="ECO:0000259" key="4">
    <source>
        <dbReference type="PROSITE" id="PS50104"/>
    </source>
</evidence>
<feature type="repeat" description="WD" evidence="3">
    <location>
        <begin position="281"/>
        <end position="322"/>
    </location>
</feature>
<dbReference type="InterPro" id="IPR035897">
    <property type="entry name" value="Toll_tir_struct_dom_sf"/>
</dbReference>
<dbReference type="InterPro" id="IPR001806">
    <property type="entry name" value="Small_GTPase"/>
</dbReference>
<dbReference type="PROSITE" id="PS50082">
    <property type="entry name" value="WD_REPEATS_2"/>
    <property type="match status" value="14"/>
</dbReference>
<dbReference type="Proteomes" id="UP000187735">
    <property type="component" value="Chromosome"/>
</dbReference>
<protein>
    <submittedName>
        <fullName evidence="5">PQQ-dependent catabolism-associated beta-propeller protein</fullName>
    </submittedName>
</protein>
<dbReference type="Gene3D" id="3.40.50.10140">
    <property type="entry name" value="Toll/interleukin-1 receptor homology (TIR) domain"/>
    <property type="match status" value="1"/>
</dbReference>
<dbReference type="PROSITE" id="PS50104">
    <property type="entry name" value="TIR"/>
    <property type="match status" value="1"/>
</dbReference>
<keyword evidence="2" id="KW-0677">Repeat</keyword>
<feature type="repeat" description="WD" evidence="3">
    <location>
        <begin position="365"/>
        <end position="406"/>
    </location>
</feature>
<dbReference type="KEGG" id="fmr:Fuma_06421"/>
<organism evidence="5 6">
    <name type="scientific">Fuerstiella marisgermanici</name>
    <dbReference type="NCBI Taxonomy" id="1891926"/>
    <lineage>
        <taxon>Bacteria</taxon>
        <taxon>Pseudomonadati</taxon>
        <taxon>Planctomycetota</taxon>
        <taxon>Planctomycetia</taxon>
        <taxon>Planctomycetales</taxon>
        <taxon>Planctomycetaceae</taxon>
        <taxon>Fuerstiella</taxon>
    </lineage>
</organism>
<dbReference type="InterPro" id="IPR011047">
    <property type="entry name" value="Quinoprotein_ADH-like_sf"/>
</dbReference>
<dbReference type="STRING" id="1891926.Fuma_06421"/>
<feature type="repeat" description="WD" evidence="3">
    <location>
        <begin position="575"/>
        <end position="615"/>
    </location>
</feature>
<feature type="repeat" description="WD" evidence="3">
    <location>
        <begin position="323"/>
        <end position="364"/>
    </location>
</feature>
<dbReference type="InterPro" id="IPR019775">
    <property type="entry name" value="WD40_repeat_CS"/>
</dbReference>
<dbReference type="Pfam" id="PF00400">
    <property type="entry name" value="WD40"/>
    <property type="match status" value="14"/>
</dbReference>
<dbReference type="EMBL" id="CP017641">
    <property type="protein sequence ID" value="APZ96748.1"/>
    <property type="molecule type" value="Genomic_DNA"/>
</dbReference>
<feature type="repeat" description="WD" evidence="3">
    <location>
        <begin position="491"/>
        <end position="532"/>
    </location>
</feature>